<dbReference type="OrthoDB" id="2693344at2759"/>
<dbReference type="AlphaFoldDB" id="A0A8I2YIS3"/>
<dbReference type="Proteomes" id="UP000683000">
    <property type="component" value="Unassembled WGS sequence"/>
</dbReference>
<sequence>MDGSTSIPKCHASRGTYKKEVDANSLKWYPVNVQNLLIYAWHTLANNMVNNLGWLYGETAHHAYKDSIHEAFSEANTVLHEQVQLTCEMQTVILKEPSYVYSKAVEYAEKYVKTFFVTDDAELLNDPLKYQAWMTNHLDVISDHKKPTFFFNEHDATGNVV</sequence>
<dbReference type="EMBL" id="JAGFBS010000028">
    <property type="protein sequence ID" value="KAG6372382.1"/>
    <property type="molecule type" value="Genomic_DNA"/>
</dbReference>
<name>A0A8I2YIS3_9AGAM</name>
<protein>
    <submittedName>
        <fullName evidence="1">Uncharacterized protein</fullName>
    </submittedName>
</protein>
<comment type="caution">
    <text evidence="1">The sequence shown here is derived from an EMBL/GenBank/DDBJ whole genome shotgun (WGS) entry which is preliminary data.</text>
</comment>
<accession>A0A8I2YIS3</accession>
<proteinExistence type="predicted"/>
<gene>
    <name evidence="1" type="ORF">JVT61DRAFT_7838</name>
</gene>
<reference evidence="1" key="1">
    <citation type="submission" date="2021-03" db="EMBL/GenBank/DDBJ databases">
        <title>Evolutionary innovations through gain and loss of genes in the ectomycorrhizal Boletales.</title>
        <authorList>
            <person name="Wu G."/>
            <person name="Miyauchi S."/>
            <person name="Morin E."/>
            <person name="Yang Z.-L."/>
            <person name="Xu J."/>
            <person name="Martin F.M."/>
        </authorList>
    </citation>
    <scope>NUCLEOTIDE SEQUENCE</scope>
    <source>
        <strain evidence="1">BR01</strain>
    </source>
</reference>
<keyword evidence="2" id="KW-1185">Reference proteome</keyword>
<organism evidence="1 2">
    <name type="scientific">Boletus reticuloceps</name>
    <dbReference type="NCBI Taxonomy" id="495285"/>
    <lineage>
        <taxon>Eukaryota</taxon>
        <taxon>Fungi</taxon>
        <taxon>Dikarya</taxon>
        <taxon>Basidiomycota</taxon>
        <taxon>Agaricomycotina</taxon>
        <taxon>Agaricomycetes</taxon>
        <taxon>Agaricomycetidae</taxon>
        <taxon>Boletales</taxon>
        <taxon>Boletineae</taxon>
        <taxon>Boletaceae</taxon>
        <taxon>Boletoideae</taxon>
        <taxon>Boletus</taxon>
    </lineage>
</organism>
<evidence type="ECO:0000313" key="1">
    <source>
        <dbReference type="EMBL" id="KAG6372382.1"/>
    </source>
</evidence>
<evidence type="ECO:0000313" key="2">
    <source>
        <dbReference type="Proteomes" id="UP000683000"/>
    </source>
</evidence>